<reference evidence="2 3" key="1">
    <citation type="submission" date="2018-07" db="EMBL/GenBank/DDBJ databases">
        <title>Complete sequence of phage GP4.</title>
        <authorList>
            <person name="Wang R."/>
            <person name="Tong Y."/>
            <person name="Liu H."/>
        </authorList>
    </citation>
    <scope>NUCLEOTIDE SEQUENCE [LARGE SCALE GENOMIC DNA]</scope>
</reference>
<keyword evidence="1" id="KW-0812">Transmembrane</keyword>
<dbReference type="KEGG" id="vg:65067681"/>
<sequence length="47" mass="5021">MSRASDLLRAAKRGEMQNDSVSLALDVGAIVSFGIAVGTLIYIYFSL</sequence>
<keyword evidence="1" id="KW-0472">Membrane</keyword>
<evidence type="ECO:0000313" key="3">
    <source>
        <dbReference type="Proteomes" id="UP000259464"/>
    </source>
</evidence>
<proteinExistence type="predicted"/>
<dbReference type="Proteomes" id="UP000259464">
    <property type="component" value="Segment"/>
</dbReference>
<feature type="transmembrane region" description="Helical" evidence="1">
    <location>
        <begin position="21"/>
        <end position="45"/>
    </location>
</feature>
<dbReference type="RefSeq" id="YP_010078753.1">
    <property type="nucleotide sequence ID" value="NC_054964.1"/>
</dbReference>
<dbReference type="GeneID" id="65067681"/>
<evidence type="ECO:0000256" key="1">
    <source>
        <dbReference type="SAM" id="Phobius"/>
    </source>
</evidence>
<name>A0A345GTV2_9CAUD</name>
<accession>A0A345GTV2</accession>
<keyword evidence="1" id="KW-1133">Transmembrane helix</keyword>
<dbReference type="EMBL" id="MH638294">
    <property type="protein sequence ID" value="AXG67716.1"/>
    <property type="molecule type" value="Genomic_DNA"/>
</dbReference>
<evidence type="ECO:0000313" key="2">
    <source>
        <dbReference type="EMBL" id="AXG67716.1"/>
    </source>
</evidence>
<organism evidence="2 3">
    <name type="scientific">Ralstonia phage GP4</name>
    <dbReference type="NCBI Taxonomy" id="2282904"/>
    <lineage>
        <taxon>Viruses</taxon>
        <taxon>Duplodnaviria</taxon>
        <taxon>Heunggongvirae</taxon>
        <taxon>Uroviricota</taxon>
        <taxon>Caudoviricetes</taxon>
        <taxon>Gervaisevirus</taxon>
        <taxon>Gervaisevirus GP4</taxon>
    </lineage>
</organism>
<keyword evidence="3" id="KW-1185">Reference proteome</keyword>
<protein>
    <submittedName>
        <fullName evidence="2">Uncharacterized protein</fullName>
    </submittedName>
</protein>